<dbReference type="InterPro" id="IPR026194">
    <property type="entry name" value="PrRP"/>
</dbReference>
<evidence type="ECO:0000313" key="1">
    <source>
        <dbReference type="Ensembl" id="ENSOKIP00005049660.1"/>
    </source>
</evidence>
<evidence type="ECO:0000313" key="2">
    <source>
        <dbReference type="Proteomes" id="UP000694557"/>
    </source>
</evidence>
<proteinExistence type="predicted"/>
<accession>A0A8C7MEX2</accession>
<organism evidence="1 2">
    <name type="scientific">Oncorhynchus kisutch</name>
    <name type="common">Coho salmon</name>
    <name type="synonym">Salmo kisutch</name>
    <dbReference type="NCBI Taxonomy" id="8019"/>
    <lineage>
        <taxon>Eukaryota</taxon>
        <taxon>Metazoa</taxon>
        <taxon>Chordata</taxon>
        <taxon>Craniata</taxon>
        <taxon>Vertebrata</taxon>
        <taxon>Euteleostomi</taxon>
        <taxon>Actinopterygii</taxon>
        <taxon>Neopterygii</taxon>
        <taxon>Teleostei</taxon>
        <taxon>Protacanthopterygii</taxon>
        <taxon>Salmoniformes</taxon>
        <taxon>Salmonidae</taxon>
        <taxon>Salmoninae</taxon>
        <taxon>Oncorhynchus</taxon>
    </lineage>
</organism>
<sequence>MGSPGIYKLPLTPFPPMKNLTRGNPPQKNLYKATKVYNGPRAVPCCPSTMIPETRVASPVTVRECVLGTRWLTAALTVLLLLSTTVTCVHSTTVEHDYHIVHNVDNRSPEIDPLWYVGRGVRPIGRFGKRQSRGGGSGGLRHPEYVINTLELLLNTIRNQESLGKTLGGEDADWLP</sequence>
<dbReference type="Proteomes" id="UP000694557">
    <property type="component" value="Unassembled WGS sequence"/>
</dbReference>
<reference evidence="1" key="1">
    <citation type="submission" date="2025-08" db="UniProtKB">
        <authorList>
            <consortium name="Ensembl"/>
        </authorList>
    </citation>
    <scope>IDENTIFICATION</scope>
</reference>
<keyword evidence="2" id="KW-1185">Reference proteome</keyword>
<dbReference type="GO" id="GO:0005179">
    <property type="term" value="F:hormone activity"/>
    <property type="evidence" value="ECO:0007669"/>
    <property type="project" value="InterPro"/>
</dbReference>
<protein>
    <submittedName>
        <fullName evidence="1">Prolactin releasing hormone 2</fullName>
    </submittedName>
</protein>
<dbReference type="Pfam" id="PF15172">
    <property type="entry name" value="Prolactin_RP"/>
    <property type="match status" value="1"/>
</dbReference>
<reference evidence="1" key="2">
    <citation type="submission" date="2025-09" db="UniProtKB">
        <authorList>
            <consortium name="Ensembl"/>
        </authorList>
    </citation>
    <scope>IDENTIFICATION</scope>
</reference>
<dbReference type="GeneTree" id="ENSGT00390000005489"/>
<dbReference type="PANTHER" id="PTHR17206">
    <property type="entry name" value="PROLACTIN-RELEASING PEPTIDE"/>
    <property type="match status" value="1"/>
</dbReference>
<dbReference type="PANTHER" id="PTHR17206:SF0">
    <property type="entry name" value="PRRP PROTEIN"/>
    <property type="match status" value="1"/>
</dbReference>
<name>A0A8C7MEX2_ONCKI</name>
<dbReference type="AlphaFoldDB" id="A0A8C7MEX2"/>
<dbReference type="Ensembl" id="ENSOKIT00005052386.1">
    <property type="protein sequence ID" value="ENSOKIP00005049660.1"/>
    <property type="gene ID" value="ENSOKIG00005020897.1"/>
</dbReference>